<proteinExistence type="predicted"/>
<evidence type="ECO:0008006" key="3">
    <source>
        <dbReference type="Google" id="ProtNLM"/>
    </source>
</evidence>
<feature type="transmembrane region" description="Helical" evidence="1">
    <location>
        <begin position="9"/>
        <end position="27"/>
    </location>
</feature>
<name>T1RQ24_GLAPU</name>
<reference evidence="2" key="1">
    <citation type="journal article" date="2013" name="J. Bacteriol.">
        <title>Gene content and diversity of the loci encoding biosynthesis of capsular polysaccharides of the 15 serovar reference strains of Haemophilus parasuis.</title>
        <authorList>
            <consortium name="BRaDP1T Consortium"/>
            <person name="Howell K.J."/>
            <person name="Weinert L.A."/>
            <person name="Luan S.L."/>
            <person name="Peters S.E."/>
            <person name="Chaudhuri R.R."/>
            <person name="Harris D."/>
            <person name="Angen O."/>
            <person name="Aragon V."/>
            <person name="Parkhill J."/>
            <person name="Langford P.R."/>
            <person name="Rycroft A.N."/>
            <person name="Wren B.W."/>
            <person name="Tucker A.W."/>
            <person name="Maskell D.J."/>
        </authorList>
    </citation>
    <scope>NUCLEOTIDE SEQUENCE</scope>
    <source>
        <strain evidence="2">SW114</strain>
    </source>
</reference>
<evidence type="ECO:0000313" key="2">
    <source>
        <dbReference type="EMBL" id="AGM38668.1"/>
    </source>
</evidence>
<reference evidence="2" key="2">
    <citation type="submission" date="2013-03" db="EMBL/GenBank/DDBJ databases">
        <authorList>
            <person name="Howell K."/>
            <person name="Weinert L."/>
            <person name="Luan S.-L."/>
            <person name="Peters S."/>
            <person name="Aragon V."/>
            <person name="Angen O."/>
            <person name="Tucker A.W."/>
            <person name="Maskell D.J."/>
        </authorList>
    </citation>
    <scope>NUCLEOTIDE SEQUENCE</scope>
    <source>
        <strain evidence="2">SW114</strain>
    </source>
</reference>
<feature type="transmembrane region" description="Helical" evidence="1">
    <location>
        <begin position="189"/>
        <end position="213"/>
    </location>
</feature>
<keyword evidence="1" id="KW-0472">Membrane</keyword>
<feature type="transmembrane region" description="Helical" evidence="1">
    <location>
        <begin position="312"/>
        <end position="329"/>
    </location>
</feature>
<feature type="transmembrane region" description="Helical" evidence="1">
    <location>
        <begin position="286"/>
        <end position="305"/>
    </location>
</feature>
<gene>
    <name evidence="2" type="primary">funH3</name>
</gene>
<evidence type="ECO:0000256" key="1">
    <source>
        <dbReference type="SAM" id="Phobius"/>
    </source>
</evidence>
<feature type="transmembrane region" description="Helical" evidence="1">
    <location>
        <begin position="47"/>
        <end position="67"/>
    </location>
</feature>
<feature type="transmembrane region" description="Helical" evidence="1">
    <location>
        <begin position="79"/>
        <end position="96"/>
    </location>
</feature>
<accession>T1RQ24</accession>
<dbReference type="EMBL" id="KC795326">
    <property type="protein sequence ID" value="AGM38668.1"/>
    <property type="molecule type" value="Genomic_DNA"/>
</dbReference>
<protein>
    <recommendedName>
        <fullName evidence="3">EpsG family protein</fullName>
    </recommendedName>
</protein>
<dbReference type="InterPro" id="IPR049458">
    <property type="entry name" value="EpsG-like"/>
</dbReference>
<keyword evidence="1" id="KW-0812">Transmembrane</keyword>
<dbReference type="RefSeq" id="WP_021111498.1">
    <property type="nucleotide sequence ID" value="NZ_JARUTV010000008.1"/>
</dbReference>
<feature type="transmembrane region" description="Helical" evidence="1">
    <location>
        <begin position="102"/>
        <end position="119"/>
    </location>
</feature>
<feature type="transmembrane region" description="Helical" evidence="1">
    <location>
        <begin position="148"/>
        <end position="177"/>
    </location>
</feature>
<organism evidence="2">
    <name type="scientific">Glaesserella parasuis</name>
    <name type="common">Haemophilus parasuis</name>
    <dbReference type="NCBI Taxonomy" id="738"/>
    <lineage>
        <taxon>Bacteria</taxon>
        <taxon>Pseudomonadati</taxon>
        <taxon>Pseudomonadota</taxon>
        <taxon>Gammaproteobacteria</taxon>
        <taxon>Pasteurellales</taxon>
        <taxon>Pasteurellaceae</taxon>
        <taxon>Glaesserella</taxon>
    </lineage>
</organism>
<dbReference type="Pfam" id="PF14897">
    <property type="entry name" value="EpsG"/>
    <property type="match status" value="1"/>
</dbReference>
<sequence>MKFSVNKDFLSYFVLVVPISLIVGLRGQTRDTIVYYEIFKNIYSYDLLEIVNFYQITGMEILFGWYSQVIRLFSSSASLMFWGWSFSIFVFLYFISQRARRSSLWTFLLYISSGYFVIWQFMQIRQGLAVVLALYAIVFFVQERKYLLFFFLTLLSIATHQVAGIIILCGLCSIILTHQSKMSLTQFKLCSIFLLLAIVIFNKFIIINVLVFFSERVFLYSEDSVGVESGLRLPDIKALLTFIILLIFTSQKMYQDRVYKIFFLLFIFGLACRIGFMDVPILSGRFASALTFSEIFLLPMIFFRFKKYGKYLLLLFVIIQAVFTYGFQVPEDFYQSYFYPYEY</sequence>
<feature type="transmembrane region" description="Helical" evidence="1">
    <location>
        <begin position="261"/>
        <end position="280"/>
    </location>
</feature>
<keyword evidence="1" id="KW-1133">Transmembrane helix</keyword>
<feature type="transmembrane region" description="Helical" evidence="1">
    <location>
        <begin position="126"/>
        <end position="142"/>
    </location>
</feature>
<dbReference type="AlphaFoldDB" id="T1RQ24"/>